<feature type="compositionally biased region" description="Basic residues" evidence="3">
    <location>
        <begin position="515"/>
        <end position="529"/>
    </location>
</feature>
<feature type="compositionally biased region" description="Pro residues" evidence="3">
    <location>
        <begin position="671"/>
        <end position="684"/>
    </location>
</feature>
<organism evidence="8">
    <name type="scientific">Camelus bactrianus</name>
    <name type="common">Bactrian camel</name>
    <dbReference type="NCBI Taxonomy" id="9837"/>
    <lineage>
        <taxon>Eukaryota</taxon>
        <taxon>Metazoa</taxon>
        <taxon>Chordata</taxon>
        <taxon>Craniata</taxon>
        <taxon>Vertebrata</taxon>
        <taxon>Euteleostomi</taxon>
        <taxon>Mammalia</taxon>
        <taxon>Eutheria</taxon>
        <taxon>Laurasiatheria</taxon>
        <taxon>Artiodactyla</taxon>
        <taxon>Tylopoda</taxon>
        <taxon>Camelidae</taxon>
        <taxon>Camelus</taxon>
    </lineage>
</organism>
<gene>
    <name evidence="8" type="primary">CNKSR2</name>
</gene>
<feature type="compositionally biased region" description="Acidic residues" evidence="3">
    <location>
        <begin position="845"/>
        <end position="859"/>
    </location>
</feature>
<evidence type="ECO:0000259" key="6">
    <source>
        <dbReference type="PROSITE" id="PS50106"/>
    </source>
</evidence>
<dbReference type="SMART" id="SM00228">
    <property type="entry name" value="PDZ"/>
    <property type="match status" value="1"/>
</dbReference>
<dbReference type="AlphaFoldDB" id="A0A9W3H327"/>
<dbReference type="Pfam" id="PF00169">
    <property type="entry name" value="PH"/>
    <property type="match status" value="1"/>
</dbReference>
<dbReference type="InterPro" id="IPR001478">
    <property type="entry name" value="PDZ"/>
</dbReference>
<dbReference type="SMART" id="SM00233">
    <property type="entry name" value="PH"/>
    <property type="match status" value="1"/>
</dbReference>
<dbReference type="InterPro" id="IPR051566">
    <property type="entry name" value="CNKSR"/>
</dbReference>
<evidence type="ECO:0000313" key="8">
    <source>
        <dbReference type="RefSeq" id="XP_010968597.1"/>
    </source>
</evidence>
<dbReference type="Pfam" id="PF06663">
    <property type="entry name" value="CNK2_3_dom"/>
    <property type="match status" value="1"/>
</dbReference>
<feature type="compositionally biased region" description="Acidic residues" evidence="3">
    <location>
        <begin position="653"/>
        <end position="663"/>
    </location>
</feature>
<dbReference type="SUPFAM" id="SSF47769">
    <property type="entry name" value="SAM/Pointed domain"/>
    <property type="match status" value="1"/>
</dbReference>
<evidence type="ECO:0000259" key="5">
    <source>
        <dbReference type="PROSITE" id="PS50105"/>
    </source>
</evidence>
<feature type="domain" description="SAM" evidence="5">
    <location>
        <begin position="11"/>
        <end position="76"/>
    </location>
</feature>
<feature type="region of interest" description="Disordered" evidence="3">
    <location>
        <begin position="324"/>
        <end position="349"/>
    </location>
</feature>
<dbReference type="PROSITE" id="PS51290">
    <property type="entry name" value="CRIC"/>
    <property type="match status" value="1"/>
</dbReference>
<dbReference type="RefSeq" id="XP_010968597.1">
    <property type="nucleotide sequence ID" value="XM_010970295.2"/>
</dbReference>
<dbReference type="PANTHER" id="PTHR12844:SF21">
    <property type="entry name" value="CONNECTOR ENHANCER OF KINASE SUPPRESSOR OF RAS 2"/>
    <property type="match status" value="1"/>
</dbReference>
<dbReference type="InterPro" id="IPR049628">
    <property type="entry name" value="CNK1-3_SAM"/>
</dbReference>
<accession>A0A9W3H327</accession>
<dbReference type="PROSITE" id="PS50106">
    <property type="entry name" value="PDZ"/>
    <property type="match status" value="1"/>
</dbReference>
<dbReference type="CDD" id="cd06748">
    <property type="entry name" value="PDZ_CNK1_2_3-like"/>
    <property type="match status" value="1"/>
</dbReference>
<evidence type="ECO:0000256" key="3">
    <source>
        <dbReference type="SAM" id="MobiDB-lite"/>
    </source>
</evidence>
<feature type="compositionally biased region" description="Low complexity" evidence="3">
    <location>
        <begin position="700"/>
        <end position="710"/>
    </location>
</feature>
<dbReference type="CTD" id="22866"/>
<dbReference type="InterPro" id="IPR017874">
    <property type="entry name" value="CRIC_domain"/>
</dbReference>
<feature type="region of interest" description="Disordered" evidence="3">
    <location>
        <begin position="454"/>
        <end position="480"/>
    </location>
</feature>
<dbReference type="InterPro" id="IPR036034">
    <property type="entry name" value="PDZ_sf"/>
</dbReference>
<dbReference type="GO" id="GO:0005737">
    <property type="term" value="C:cytoplasm"/>
    <property type="evidence" value="ECO:0007669"/>
    <property type="project" value="InterPro"/>
</dbReference>
<feature type="region of interest" description="Disordered" evidence="3">
    <location>
        <begin position="652"/>
        <end position="732"/>
    </location>
</feature>
<dbReference type="Gene3D" id="2.30.42.10">
    <property type="match status" value="1"/>
</dbReference>
<dbReference type="Gene3D" id="1.10.150.50">
    <property type="entry name" value="Transcription Factor, Ets-1"/>
    <property type="match status" value="1"/>
</dbReference>
<evidence type="ECO:0000259" key="7">
    <source>
        <dbReference type="PROSITE" id="PS51290"/>
    </source>
</evidence>
<dbReference type="PANTHER" id="PTHR12844">
    <property type="entry name" value="CONNECTOR ENCHANCER OF KINASE SUPPRESSOR OF RAS"/>
    <property type="match status" value="1"/>
</dbReference>
<dbReference type="Pfam" id="PF00536">
    <property type="entry name" value="SAM_1"/>
    <property type="match status" value="1"/>
</dbReference>
<dbReference type="GO" id="GO:0016301">
    <property type="term" value="F:kinase activity"/>
    <property type="evidence" value="ECO:0007669"/>
    <property type="project" value="UniProtKB-KW"/>
</dbReference>
<evidence type="ECO:0000256" key="2">
    <source>
        <dbReference type="ARBA" id="ARBA00022553"/>
    </source>
</evidence>
<dbReference type="FunFam" id="1.10.150.50:FF:000019">
    <property type="entry name" value="Connector enhancer of kinase suppressor of Ras 2"/>
    <property type="match status" value="1"/>
</dbReference>
<name>A0A9W3H327_CAMBA</name>
<keyword evidence="8" id="KW-0808">Transferase</keyword>
<feature type="domain" description="PH" evidence="4">
    <location>
        <begin position="540"/>
        <end position="639"/>
    </location>
</feature>
<feature type="domain" description="CRIC" evidence="7">
    <location>
        <begin position="84"/>
        <end position="178"/>
    </location>
</feature>
<feature type="domain" description="PDZ" evidence="6">
    <location>
        <begin position="215"/>
        <end position="297"/>
    </location>
</feature>
<reference evidence="8" key="1">
    <citation type="submission" date="2025-08" db="UniProtKB">
        <authorList>
            <consortium name="RefSeq"/>
        </authorList>
    </citation>
    <scope>IDENTIFICATION</scope>
    <source>
        <tissue evidence="8">Blood</tissue>
    </source>
</reference>
<feature type="region of interest" description="Disordered" evidence="3">
    <location>
        <begin position="509"/>
        <end position="529"/>
    </location>
</feature>
<dbReference type="GO" id="GO:0016020">
    <property type="term" value="C:membrane"/>
    <property type="evidence" value="ECO:0007669"/>
    <property type="project" value="InterPro"/>
</dbReference>
<comment type="similarity">
    <text evidence="1">Belongs to the CNKSR family.</text>
</comment>
<dbReference type="CDD" id="cd01260">
    <property type="entry name" value="PH_CNK_mammalian-like"/>
    <property type="match status" value="1"/>
</dbReference>
<sequence>MALIMEPVSKWSPSQVVDWMKGLDDCLQQYIKNFEREKISGDQLLRITHQELEDLGVSRIGHQELILEAVDLLCALNYGLETENLKTLSHKLNASAKNLQNFITGRRRSGHYDGRTSRKLPNDFLTSVVDLIGAAKSLLAWLDRSPFAAVTDYSVTRNNVIQLCLELTTIVQQDCTVYETENKILHVCKTLSGVCDHIISLSSDPLVSQSAHLEVIQLANIKPSEGLGMYIKSTYDGLHVITGTTENSPADRCKKIHAGDEVIQVNHQTVVGWQLKNLVNALREDPSGVILTLKKRPQSMLTSAPALLKNMRWKPLALQPLIPRSPTSSVATPSSTISTPTKRDSSALQDLYIPPPPAEPYIPRDEKGNLPCEDLRGHMVGKPVHKGSESPNSFLDQEYRKRFNIVEEDAVLYCYEYEKGRSSSQGRRESTPTYENSLLRYMSNEKIAQEEYMFQRNSKKDTGKKSKKKGDKSSSPTHYSLLPSLQMDALRQDIMGTPVPETTLYHTFQQSSLQHKSKKKNKGPIAGKSKRRISCKDLGRGDCEGWLWKKKDAKSYFSQKWKKYWFVLKDASLYWYINEEDEKAEGFISLPEFKIDRASECRKKYAFKACHPKIKSFYFAAEHLDDMNRWLNRINMLTAGYAERERIKQEQDYWSESDKEEADTPSTPKQDSPPPPYDTYPRPPSMSCASPYVEAKHSRLSSTETSQSQSSHEEFRQEVTGSSVVSPIRKTASQRRSWQDLIETPLTSSGLHYLQTLPLEDSVFSDSVAISPEHRRQSTLPTQKCHLQDHYGPYPLAESERMQVLNGNGGKPRSFTLPRDSGFNHCCLNAPVSACDPQDDVQPTEVEEEEEEEEEEGEAAGENIGDKS</sequence>
<dbReference type="CDD" id="cd09511">
    <property type="entry name" value="SAM_CNK1_2_3-suppressor"/>
    <property type="match status" value="1"/>
</dbReference>
<dbReference type="SUPFAM" id="SSF50729">
    <property type="entry name" value="PH domain-like"/>
    <property type="match status" value="1"/>
</dbReference>
<dbReference type="InterPro" id="IPR010599">
    <property type="entry name" value="CNK2/3_dom"/>
</dbReference>
<dbReference type="Gene3D" id="2.30.29.30">
    <property type="entry name" value="Pleckstrin-homology domain (PH domain)/Phosphotyrosine-binding domain (PTB)"/>
    <property type="match status" value="1"/>
</dbReference>
<dbReference type="InterPro" id="IPR001660">
    <property type="entry name" value="SAM"/>
</dbReference>
<dbReference type="InterPro" id="IPR011993">
    <property type="entry name" value="PH-like_dom_sf"/>
</dbReference>
<dbReference type="FunFam" id="2.30.29.30:FF:000092">
    <property type="entry name" value="Connector enhancer of kinase suppressor of Ras 2"/>
    <property type="match status" value="1"/>
</dbReference>
<protein>
    <submittedName>
        <fullName evidence="8">Connector enhancer of kinase suppressor of ras 2 isoform X6</fullName>
    </submittedName>
</protein>
<feature type="compositionally biased region" description="Low complexity" evidence="3">
    <location>
        <begin position="324"/>
        <end position="340"/>
    </location>
</feature>
<proteinExistence type="inferred from homology"/>
<dbReference type="SUPFAM" id="SSF50156">
    <property type="entry name" value="PDZ domain-like"/>
    <property type="match status" value="1"/>
</dbReference>
<dbReference type="PROSITE" id="PS50003">
    <property type="entry name" value="PH_DOMAIN"/>
    <property type="match status" value="1"/>
</dbReference>
<dbReference type="PROSITE" id="PS50105">
    <property type="entry name" value="SAM_DOMAIN"/>
    <property type="match status" value="1"/>
</dbReference>
<keyword evidence="2" id="KW-0597">Phosphoprotein</keyword>
<keyword evidence="8" id="KW-0418">Kinase</keyword>
<dbReference type="SMART" id="SM00454">
    <property type="entry name" value="SAM"/>
    <property type="match status" value="1"/>
</dbReference>
<dbReference type="InterPro" id="IPR001849">
    <property type="entry name" value="PH_domain"/>
</dbReference>
<feature type="region of interest" description="Disordered" evidence="3">
    <location>
        <begin position="834"/>
        <end position="868"/>
    </location>
</feature>
<dbReference type="Pfam" id="PF00595">
    <property type="entry name" value="PDZ"/>
    <property type="match status" value="1"/>
</dbReference>
<dbReference type="InterPro" id="IPR013761">
    <property type="entry name" value="SAM/pointed_sf"/>
</dbReference>
<evidence type="ECO:0000259" key="4">
    <source>
        <dbReference type="PROSITE" id="PS50003"/>
    </source>
</evidence>
<dbReference type="GO" id="GO:0009966">
    <property type="term" value="P:regulation of signal transduction"/>
    <property type="evidence" value="ECO:0007669"/>
    <property type="project" value="InterPro"/>
</dbReference>
<evidence type="ECO:0000256" key="1">
    <source>
        <dbReference type="ARBA" id="ARBA00009498"/>
    </source>
</evidence>
<dbReference type="Pfam" id="PF10534">
    <property type="entry name" value="CRIC_ras_sig"/>
    <property type="match status" value="1"/>
</dbReference>
<dbReference type="FunFam" id="2.30.42.10:FF:000060">
    <property type="entry name" value="Connector enhancer of kinase suppressor of Ras 2"/>
    <property type="match status" value="1"/>
</dbReference>